<protein>
    <recommendedName>
        <fullName evidence="4">Actin-related protein 7</fullName>
    </recommendedName>
</protein>
<sequence length="336" mass="36888">MEAVVVDAGSKLLKAGIAAPDQLPPLVMPSKMKLEVEDQQLADGAVVEEVVQPVVRGFVKDWDAMEDLLNYVLYRNIGWEIGDEGQILFTEPLFTPKAVLSLYAVGRISGCTVDIGHGKIDIAPVCEGAVQHVASKRLEIGGGDLTNLFAQELKKSNPSVNLDTSDVERLKEQYACCTEDQLAFEDIESSCQPERHTLPDGQVITIEKERYIVGEALFQPSILGLEDYGIVHQLVTSVSNVSSEYHRQLLENTMLCGATASMTGFEDRFQREANLSASAICPSLVKPPEYMPENLARYSAWMGGAILAKVVFPQNQHVTKGEYDETGPSIVHKKCF</sequence>
<evidence type="ECO:0000256" key="1">
    <source>
        <dbReference type="RuleBase" id="RU000487"/>
    </source>
</evidence>
<dbReference type="InterPro" id="IPR004000">
    <property type="entry name" value="Actin"/>
</dbReference>
<evidence type="ECO:0000313" key="3">
    <source>
        <dbReference type="Proteomes" id="UP000823388"/>
    </source>
</evidence>
<gene>
    <name evidence="2" type="ORF">PVAP13_9NG332500</name>
</gene>
<dbReference type="FunFam" id="3.90.640.10:FF:000026">
    <property type="entry name" value="Actin-related protein 7"/>
    <property type="match status" value="1"/>
</dbReference>
<organism evidence="2 3">
    <name type="scientific">Panicum virgatum</name>
    <name type="common">Blackwell switchgrass</name>
    <dbReference type="NCBI Taxonomy" id="38727"/>
    <lineage>
        <taxon>Eukaryota</taxon>
        <taxon>Viridiplantae</taxon>
        <taxon>Streptophyta</taxon>
        <taxon>Embryophyta</taxon>
        <taxon>Tracheophyta</taxon>
        <taxon>Spermatophyta</taxon>
        <taxon>Magnoliopsida</taxon>
        <taxon>Liliopsida</taxon>
        <taxon>Poales</taxon>
        <taxon>Poaceae</taxon>
        <taxon>PACMAD clade</taxon>
        <taxon>Panicoideae</taxon>
        <taxon>Panicodae</taxon>
        <taxon>Paniceae</taxon>
        <taxon>Panicinae</taxon>
        <taxon>Panicum</taxon>
        <taxon>Panicum sect. Hiantes</taxon>
    </lineage>
</organism>
<dbReference type="EMBL" id="CM029054">
    <property type="protein sequence ID" value="KAG2537803.1"/>
    <property type="molecule type" value="Genomic_DNA"/>
</dbReference>
<keyword evidence="3" id="KW-1185">Reference proteome</keyword>
<dbReference type="InterPro" id="IPR043129">
    <property type="entry name" value="ATPase_NBD"/>
</dbReference>
<accession>A0A8T0MN08</accession>
<dbReference type="SUPFAM" id="SSF53067">
    <property type="entry name" value="Actin-like ATPase domain"/>
    <property type="match status" value="2"/>
</dbReference>
<evidence type="ECO:0008006" key="4">
    <source>
        <dbReference type="Google" id="ProtNLM"/>
    </source>
</evidence>
<dbReference type="Gene3D" id="3.90.640.10">
    <property type="entry name" value="Actin, Chain A, domain 4"/>
    <property type="match status" value="1"/>
</dbReference>
<evidence type="ECO:0000313" key="2">
    <source>
        <dbReference type="EMBL" id="KAG2537803.1"/>
    </source>
</evidence>
<dbReference type="Proteomes" id="UP000823388">
    <property type="component" value="Chromosome 9N"/>
</dbReference>
<proteinExistence type="inferred from homology"/>
<dbReference type="CDD" id="cd10209">
    <property type="entry name" value="ASKHA_NBD_AtARP7-like"/>
    <property type="match status" value="1"/>
</dbReference>
<dbReference type="SMART" id="SM00268">
    <property type="entry name" value="ACTIN"/>
    <property type="match status" value="1"/>
</dbReference>
<name>A0A8T0MN08_PANVG</name>
<dbReference type="Gene3D" id="3.30.420.40">
    <property type="match status" value="3"/>
</dbReference>
<comment type="caution">
    <text evidence="2">The sequence shown here is derived from an EMBL/GenBank/DDBJ whole genome shotgun (WGS) entry which is preliminary data.</text>
</comment>
<dbReference type="PANTHER" id="PTHR11937">
    <property type="entry name" value="ACTIN"/>
    <property type="match status" value="1"/>
</dbReference>
<reference evidence="2" key="1">
    <citation type="submission" date="2020-05" db="EMBL/GenBank/DDBJ databases">
        <title>WGS assembly of Panicum virgatum.</title>
        <authorList>
            <person name="Lovell J.T."/>
            <person name="Jenkins J."/>
            <person name="Shu S."/>
            <person name="Juenger T.E."/>
            <person name="Schmutz J."/>
        </authorList>
    </citation>
    <scope>NUCLEOTIDE SEQUENCE</scope>
    <source>
        <strain evidence="2">AP13</strain>
    </source>
</reference>
<comment type="similarity">
    <text evidence="1">Belongs to the actin family.</text>
</comment>
<dbReference type="Pfam" id="PF00022">
    <property type="entry name" value="Actin"/>
    <property type="match status" value="2"/>
</dbReference>
<dbReference type="AlphaFoldDB" id="A0A8T0MN08"/>